<keyword evidence="8" id="KW-1185">Reference proteome</keyword>
<dbReference type="Pfam" id="PF03741">
    <property type="entry name" value="TerC"/>
    <property type="match status" value="1"/>
</dbReference>
<dbReference type="PANTHER" id="PTHR30238:SF0">
    <property type="entry name" value="THYLAKOID MEMBRANE PROTEIN TERC, CHLOROPLASTIC"/>
    <property type="match status" value="1"/>
</dbReference>
<feature type="transmembrane region" description="Helical" evidence="6">
    <location>
        <begin position="103"/>
        <end position="125"/>
    </location>
</feature>
<feature type="transmembrane region" description="Helical" evidence="6">
    <location>
        <begin position="226"/>
        <end position="247"/>
    </location>
</feature>
<feature type="transmembrane region" description="Helical" evidence="6">
    <location>
        <begin position="197"/>
        <end position="220"/>
    </location>
</feature>
<comment type="caution">
    <text evidence="7">The sequence shown here is derived from an EMBL/GenBank/DDBJ whole genome shotgun (WGS) entry which is preliminary data.</text>
</comment>
<gene>
    <name evidence="7" type="ORF">ACFFJD_10270</name>
</gene>
<organism evidence="7 8">
    <name type="scientific">Gordonia phosphorivorans</name>
    <dbReference type="NCBI Taxonomy" id="1056982"/>
    <lineage>
        <taxon>Bacteria</taxon>
        <taxon>Bacillati</taxon>
        <taxon>Actinomycetota</taxon>
        <taxon>Actinomycetes</taxon>
        <taxon>Mycobacteriales</taxon>
        <taxon>Gordoniaceae</taxon>
        <taxon>Gordonia</taxon>
    </lineage>
</organism>
<evidence type="ECO:0000256" key="3">
    <source>
        <dbReference type="ARBA" id="ARBA00022692"/>
    </source>
</evidence>
<evidence type="ECO:0000313" key="7">
    <source>
        <dbReference type="EMBL" id="MFC0315235.1"/>
    </source>
</evidence>
<dbReference type="PANTHER" id="PTHR30238">
    <property type="entry name" value="MEMBRANE BOUND PREDICTED REDOX MODULATOR"/>
    <property type="match status" value="1"/>
</dbReference>
<dbReference type="Proteomes" id="UP001589783">
    <property type="component" value="Unassembled WGS sequence"/>
</dbReference>
<proteinExistence type="inferred from homology"/>
<evidence type="ECO:0000256" key="6">
    <source>
        <dbReference type="SAM" id="Phobius"/>
    </source>
</evidence>
<feature type="transmembrane region" description="Helical" evidence="6">
    <location>
        <begin position="78"/>
        <end position="96"/>
    </location>
</feature>
<evidence type="ECO:0000256" key="2">
    <source>
        <dbReference type="ARBA" id="ARBA00007511"/>
    </source>
</evidence>
<keyword evidence="3 6" id="KW-0812">Transmembrane</keyword>
<dbReference type="EMBL" id="JBHLWV010000020">
    <property type="protein sequence ID" value="MFC0315235.1"/>
    <property type="molecule type" value="Genomic_DNA"/>
</dbReference>
<keyword evidence="4 6" id="KW-1133">Transmembrane helix</keyword>
<feature type="transmembrane region" description="Helical" evidence="6">
    <location>
        <begin position="254"/>
        <end position="276"/>
    </location>
</feature>
<comment type="similarity">
    <text evidence="2">Belongs to the TerC family.</text>
</comment>
<reference evidence="7 8" key="1">
    <citation type="submission" date="2024-09" db="EMBL/GenBank/DDBJ databases">
        <authorList>
            <person name="Sun Q."/>
            <person name="Mori K."/>
        </authorList>
    </citation>
    <scope>NUCLEOTIDE SEQUENCE [LARGE SCALE GENOMIC DNA]</scope>
    <source>
        <strain evidence="7 8">CCM 7957</strain>
    </source>
</reference>
<keyword evidence="5 6" id="KW-0472">Membrane</keyword>
<evidence type="ECO:0000256" key="4">
    <source>
        <dbReference type="ARBA" id="ARBA00022989"/>
    </source>
</evidence>
<feature type="transmembrane region" description="Helical" evidence="6">
    <location>
        <begin position="6"/>
        <end position="27"/>
    </location>
</feature>
<dbReference type="RefSeq" id="WP_345312397.1">
    <property type="nucleotide sequence ID" value="NZ_JBHLWV010000020.1"/>
</dbReference>
<evidence type="ECO:0000256" key="5">
    <source>
        <dbReference type="ARBA" id="ARBA00023136"/>
    </source>
</evidence>
<name>A0ABV6HAM9_9ACTN</name>
<dbReference type="InterPro" id="IPR005496">
    <property type="entry name" value="Integral_membrane_TerC"/>
</dbReference>
<dbReference type="InterPro" id="IPR022369">
    <property type="entry name" value="Integral_membrane_TerC_rswitch"/>
</dbReference>
<feature type="transmembrane region" description="Helical" evidence="6">
    <location>
        <begin position="39"/>
        <end position="58"/>
    </location>
</feature>
<sequence>MDVSLLTWVITCVVILGLFVFDFFSHVRVPHEPTLRESGFWSAVYIGLALAFGGFVWWKWGGTFGGEYYAGFVTEKALSVDNLFVFVVIMTKFMVPRIYQQKVLLLGIVMALVMRGGFIAVGAAAIAAYSWVFYLFGAFLLLTAVKLLSESGEPVEHEREREGRIERFAKRFLRTTDTYDGDKLFTRIDGKKMATPLLMVLIVIGFTDVLFALDSIPAIYGLTQEPYLVFTANAFALMGLRQLYFLLGGLLDKLIYLSYGLSLILAFIGVKLVLHALHENTLSFINGGEHVAVPEISTPVSLAVIGGTLVVTTVASLVVSRRRARKLASTR</sequence>
<feature type="transmembrane region" description="Helical" evidence="6">
    <location>
        <begin position="131"/>
        <end position="149"/>
    </location>
</feature>
<dbReference type="NCBIfam" id="TIGR03718">
    <property type="entry name" value="R_switched_Alx"/>
    <property type="match status" value="1"/>
</dbReference>
<feature type="transmembrane region" description="Helical" evidence="6">
    <location>
        <begin position="296"/>
        <end position="319"/>
    </location>
</feature>
<comment type="subcellular location">
    <subcellularLocation>
        <location evidence="1">Membrane</location>
        <topology evidence="1">Multi-pass membrane protein</topology>
    </subcellularLocation>
</comment>
<accession>A0ABV6HAM9</accession>
<protein>
    <submittedName>
        <fullName evidence="7">TerC family protein</fullName>
    </submittedName>
</protein>
<evidence type="ECO:0000256" key="1">
    <source>
        <dbReference type="ARBA" id="ARBA00004141"/>
    </source>
</evidence>
<evidence type="ECO:0000313" key="8">
    <source>
        <dbReference type="Proteomes" id="UP001589783"/>
    </source>
</evidence>